<feature type="active site" description="Nucleophile" evidence="6">
    <location>
        <position position="539"/>
    </location>
</feature>
<gene>
    <name evidence="10" type="ORF">LTR09_012293</name>
</gene>
<dbReference type="GO" id="GO:0016042">
    <property type="term" value="P:lipid catabolic process"/>
    <property type="evidence" value="ECO:0007669"/>
    <property type="project" value="UniProtKB-UniRule"/>
</dbReference>
<sequence length="979" mass="108934">MVSPWLAVTHGRCQSTLTEYIQPVTSLEVTESATPAFTVLVGRKTKSEVLRPWLRPLDRTSVVDQHGQVYVWSDADTAAHSTPMVHIDYELQTYDSAQWTSPSGSGSSVERQFNNYQGNLGPLIRRKLTNLLCGRALAALCHTLCYFAADLGGIRVVAALLAQQVMLEPASDLPSSSLPCVLVVVDTTSKKRFDSAGAEADLLRTIGEILRAQHGFHETGDHIACIASHYRQVCVLGVPRQASVRQRSSVVRRKMTSMVKDVQRFRNVDGMLFNATHAFALASKLLDHFCSSSSSTCALIALSRPEGFTIAELESHVEELFSLLPSEIWLWHLAAPLISGAIIVANYPPSAHLFQGERIFTHLYENKLKSSLSKSVASIGIRDSFVQAVLRNLTADFNDLKKHTYPSAVDLQKDRLRSLDGYLVELRSHKACLSCLVRAPEKVLTCGHALCDTCIRLFGSRSSESRHAFNVEHCPLCGAMLVGQSFQLLPPTAGVRLLSLDGGGIKGIVLLIFLRDLEQELSHFEVPLRDHFDFVCGTSAGGLVAIGMFIMQWSAASCLERFVQLAEKTFNSRKSTGLMFRRLHELVISCMRDHKYSSLAIEDAFRDIDGHSHGMFNPLSSDTKVAVTTVTAREVQPCLFTNYNGGPRPHDIGKCISTQHAYTLTRLGYNLVRADRPENDVSVSEAARYFKAKTLKHLGTFQDGGLQYNNPLSVALWELKHVWPEKSVPDLALSIGTGGRDASWTIGPQSPVRDRFVARVFRTFMRSMDGEKMWREFINSVPESARHRYHRLNVTFDEHEPAIDDVSEIEELEKMTVGQFGTHPKRAPILNSMLASMFYFEFDTVPVWDGDRFLCEGNIFTRMRLPIEGRRALLDALANTSSFFLVCGVPTICIPKRTKSSPPYKRQICFDLESLDDDVAITLRGVTTEPCTISGLPKSAKDLIAAQRLQAPFGKSDHGVPEKSLPHRTQKRKRADIEL</sequence>
<dbReference type="InterPro" id="IPR001841">
    <property type="entry name" value="Znf_RING"/>
</dbReference>
<name>A0AAJ0D5A7_9PEZI</name>
<keyword evidence="6" id="KW-0442">Lipid degradation</keyword>
<dbReference type="Proteomes" id="UP001271007">
    <property type="component" value="Unassembled WGS sequence"/>
</dbReference>
<evidence type="ECO:0000256" key="2">
    <source>
        <dbReference type="ARBA" id="ARBA00022771"/>
    </source>
</evidence>
<dbReference type="GO" id="GO:0016020">
    <property type="term" value="C:membrane"/>
    <property type="evidence" value="ECO:0007669"/>
    <property type="project" value="TreeGrafter"/>
</dbReference>
<evidence type="ECO:0008006" key="12">
    <source>
        <dbReference type="Google" id="ProtNLM"/>
    </source>
</evidence>
<dbReference type="SUPFAM" id="SSF57850">
    <property type="entry name" value="RING/U-box"/>
    <property type="match status" value="1"/>
</dbReference>
<keyword evidence="3" id="KW-0862">Zinc</keyword>
<evidence type="ECO:0000256" key="4">
    <source>
        <dbReference type="ARBA" id="ARBA00023098"/>
    </source>
</evidence>
<dbReference type="EMBL" id="JAWDJX010000108">
    <property type="protein sequence ID" value="KAK3046202.1"/>
    <property type="molecule type" value="Genomic_DNA"/>
</dbReference>
<feature type="compositionally biased region" description="Basic residues" evidence="7">
    <location>
        <begin position="966"/>
        <end position="979"/>
    </location>
</feature>
<organism evidence="10 11">
    <name type="scientific">Extremus antarcticus</name>
    <dbReference type="NCBI Taxonomy" id="702011"/>
    <lineage>
        <taxon>Eukaryota</taxon>
        <taxon>Fungi</taxon>
        <taxon>Dikarya</taxon>
        <taxon>Ascomycota</taxon>
        <taxon>Pezizomycotina</taxon>
        <taxon>Dothideomycetes</taxon>
        <taxon>Dothideomycetidae</taxon>
        <taxon>Mycosphaerellales</taxon>
        <taxon>Extremaceae</taxon>
        <taxon>Extremus</taxon>
    </lineage>
</organism>
<evidence type="ECO:0000256" key="7">
    <source>
        <dbReference type="SAM" id="MobiDB-lite"/>
    </source>
</evidence>
<protein>
    <recommendedName>
        <fullName evidence="12">FabD/lysophospholipase-like protein</fullName>
    </recommendedName>
</protein>
<feature type="active site" description="Proton acceptor" evidence="6">
    <location>
        <position position="703"/>
    </location>
</feature>
<comment type="caution">
    <text evidence="10">The sequence shown here is derived from an EMBL/GenBank/DDBJ whole genome shotgun (WGS) entry which is preliminary data.</text>
</comment>
<dbReference type="GO" id="GO:0046486">
    <property type="term" value="P:glycerolipid metabolic process"/>
    <property type="evidence" value="ECO:0007669"/>
    <property type="project" value="UniProtKB-ARBA"/>
</dbReference>
<dbReference type="InterPro" id="IPR017907">
    <property type="entry name" value="Znf_RING_CS"/>
</dbReference>
<dbReference type="PANTHER" id="PTHR24185:SF8">
    <property type="entry name" value="PNPLA DOMAIN-CONTAINING PROTEIN"/>
    <property type="match status" value="1"/>
</dbReference>
<dbReference type="GO" id="GO:0019369">
    <property type="term" value="P:arachidonate metabolic process"/>
    <property type="evidence" value="ECO:0007669"/>
    <property type="project" value="TreeGrafter"/>
</dbReference>
<dbReference type="PANTHER" id="PTHR24185">
    <property type="entry name" value="CALCIUM-INDEPENDENT PHOSPHOLIPASE A2-GAMMA"/>
    <property type="match status" value="1"/>
</dbReference>
<dbReference type="PROSITE" id="PS00518">
    <property type="entry name" value="ZF_RING_1"/>
    <property type="match status" value="1"/>
</dbReference>
<dbReference type="GO" id="GO:0008270">
    <property type="term" value="F:zinc ion binding"/>
    <property type="evidence" value="ECO:0007669"/>
    <property type="project" value="UniProtKB-KW"/>
</dbReference>
<evidence type="ECO:0000256" key="1">
    <source>
        <dbReference type="ARBA" id="ARBA00022723"/>
    </source>
</evidence>
<evidence type="ECO:0000256" key="5">
    <source>
        <dbReference type="PROSITE-ProRule" id="PRU00175"/>
    </source>
</evidence>
<accession>A0AAJ0D5A7</accession>
<dbReference type="InterPro" id="IPR016035">
    <property type="entry name" value="Acyl_Trfase/lysoPLipase"/>
</dbReference>
<keyword evidence="6" id="KW-0378">Hydrolase</keyword>
<keyword evidence="4 6" id="KW-0443">Lipid metabolism</keyword>
<feature type="short sequence motif" description="DGA/G" evidence="6">
    <location>
        <begin position="703"/>
        <end position="705"/>
    </location>
</feature>
<dbReference type="SUPFAM" id="SSF52151">
    <property type="entry name" value="FabD/lysophospholipase-like"/>
    <property type="match status" value="1"/>
</dbReference>
<keyword evidence="2 5" id="KW-0863">Zinc-finger</keyword>
<feature type="compositionally biased region" description="Basic and acidic residues" evidence="7">
    <location>
        <begin position="955"/>
        <end position="965"/>
    </location>
</feature>
<evidence type="ECO:0000313" key="10">
    <source>
        <dbReference type="EMBL" id="KAK3046202.1"/>
    </source>
</evidence>
<dbReference type="Gene3D" id="3.40.1090.10">
    <property type="entry name" value="Cytosolic phospholipase A2 catalytic domain"/>
    <property type="match status" value="1"/>
</dbReference>
<feature type="domain" description="PNPLA" evidence="9">
    <location>
        <begin position="498"/>
        <end position="716"/>
    </location>
</feature>
<reference evidence="10" key="1">
    <citation type="submission" date="2023-04" db="EMBL/GenBank/DDBJ databases">
        <title>Black Yeasts Isolated from many extreme environments.</title>
        <authorList>
            <person name="Coleine C."/>
            <person name="Stajich J.E."/>
            <person name="Selbmann L."/>
        </authorList>
    </citation>
    <scope>NUCLEOTIDE SEQUENCE</scope>
    <source>
        <strain evidence="10">CCFEE 5312</strain>
    </source>
</reference>
<dbReference type="PROSITE" id="PS51635">
    <property type="entry name" value="PNPLA"/>
    <property type="match status" value="1"/>
</dbReference>
<feature type="short sequence motif" description="GXGXXG" evidence="6">
    <location>
        <begin position="502"/>
        <end position="507"/>
    </location>
</feature>
<dbReference type="Pfam" id="PF01734">
    <property type="entry name" value="Patatin"/>
    <property type="match status" value="1"/>
</dbReference>
<proteinExistence type="predicted"/>
<dbReference type="GO" id="GO:0047499">
    <property type="term" value="F:calcium-independent phospholipase A2 activity"/>
    <property type="evidence" value="ECO:0007669"/>
    <property type="project" value="TreeGrafter"/>
</dbReference>
<keyword evidence="11" id="KW-1185">Reference proteome</keyword>
<dbReference type="PROSITE" id="PS50089">
    <property type="entry name" value="ZF_RING_2"/>
    <property type="match status" value="1"/>
</dbReference>
<evidence type="ECO:0000256" key="6">
    <source>
        <dbReference type="PROSITE-ProRule" id="PRU01161"/>
    </source>
</evidence>
<evidence type="ECO:0000259" key="8">
    <source>
        <dbReference type="PROSITE" id="PS50089"/>
    </source>
</evidence>
<feature type="region of interest" description="Disordered" evidence="7">
    <location>
        <begin position="953"/>
        <end position="979"/>
    </location>
</feature>
<feature type="domain" description="RING-type" evidence="8">
    <location>
        <begin position="432"/>
        <end position="477"/>
    </location>
</feature>
<feature type="short sequence motif" description="GXSXG" evidence="6">
    <location>
        <begin position="537"/>
        <end position="541"/>
    </location>
</feature>
<dbReference type="CDD" id="cd07199">
    <property type="entry name" value="Pat17_PNPLA8_PNPLA9_like"/>
    <property type="match status" value="1"/>
</dbReference>
<evidence type="ECO:0000259" key="9">
    <source>
        <dbReference type="PROSITE" id="PS51635"/>
    </source>
</evidence>
<evidence type="ECO:0000313" key="11">
    <source>
        <dbReference type="Proteomes" id="UP001271007"/>
    </source>
</evidence>
<dbReference type="AlphaFoldDB" id="A0AAJ0D5A7"/>
<evidence type="ECO:0000256" key="3">
    <source>
        <dbReference type="ARBA" id="ARBA00022833"/>
    </source>
</evidence>
<keyword evidence="1" id="KW-0479">Metal-binding</keyword>
<dbReference type="InterPro" id="IPR002641">
    <property type="entry name" value="PNPLA_dom"/>
</dbReference>